<feature type="domain" description="Beta-galactosidase trimerisation" evidence="8">
    <location>
        <begin position="397"/>
        <end position="600"/>
    </location>
</feature>
<name>A0ABW1DHN9_9DEIO</name>
<gene>
    <name evidence="9" type="ORF">ACFPQ6_02950</name>
</gene>
<evidence type="ECO:0000256" key="5">
    <source>
        <dbReference type="ARBA" id="ARBA00023295"/>
    </source>
</evidence>
<dbReference type="PANTHER" id="PTHR36447:SF1">
    <property type="entry name" value="BETA-GALACTOSIDASE GANA"/>
    <property type="match status" value="1"/>
</dbReference>
<dbReference type="PIRSF" id="PIRSF001084">
    <property type="entry name" value="B-galactosidase"/>
    <property type="match status" value="1"/>
</dbReference>
<dbReference type="InterPro" id="IPR003476">
    <property type="entry name" value="Glyco_hydro_42"/>
</dbReference>
<dbReference type="PANTHER" id="PTHR36447">
    <property type="entry name" value="BETA-GALACTOSIDASE GANA"/>
    <property type="match status" value="1"/>
</dbReference>
<dbReference type="Proteomes" id="UP001595979">
    <property type="component" value="Unassembled WGS sequence"/>
</dbReference>
<dbReference type="InterPro" id="IPR029062">
    <property type="entry name" value="Class_I_gatase-like"/>
</dbReference>
<evidence type="ECO:0000256" key="1">
    <source>
        <dbReference type="ARBA" id="ARBA00001412"/>
    </source>
</evidence>
<dbReference type="Gene3D" id="3.40.50.880">
    <property type="match status" value="1"/>
</dbReference>
<dbReference type="RefSeq" id="WP_380046248.1">
    <property type="nucleotide sequence ID" value="NZ_JBHSOH010000004.1"/>
</dbReference>
<evidence type="ECO:0000313" key="10">
    <source>
        <dbReference type="Proteomes" id="UP001595979"/>
    </source>
</evidence>
<evidence type="ECO:0000256" key="3">
    <source>
        <dbReference type="ARBA" id="ARBA00012756"/>
    </source>
</evidence>
<evidence type="ECO:0000259" key="7">
    <source>
        <dbReference type="Pfam" id="PF02449"/>
    </source>
</evidence>
<protein>
    <recommendedName>
        <fullName evidence="3 6">Beta-galactosidase</fullName>
        <shortName evidence="6">Beta-gal</shortName>
        <ecNumber evidence="3 6">3.2.1.23</ecNumber>
    </recommendedName>
</protein>
<dbReference type="SUPFAM" id="SSF51445">
    <property type="entry name" value="(Trans)glycosidases"/>
    <property type="match status" value="1"/>
</dbReference>
<dbReference type="InterPro" id="IPR017853">
    <property type="entry name" value="GH"/>
</dbReference>
<evidence type="ECO:0000259" key="8">
    <source>
        <dbReference type="Pfam" id="PF08532"/>
    </source>
</evidence>
<dbReference type="Pfam" id="PF02449">
    <property type="entry name" value="Glyco_hydro_42"/>
    <property type="match status" value="1"/>
</dbReference>
<comment type="caution">
    <text evidence="9">The sequence shown here is derived from an EMBL/GenBank/DDBJ whole genome shotgun (WGS) entry which is preliminary data.</text>
</comment>
<dbReference type="Pfam" id="PF08532">
    <property type="entry name" value="Glyco_hydro_42M"/>
    <property type="match status" value="1"/>
</dbReference>
<dbReference type="Gene3D" id="3.20.20.80">
    <property type="entry name" value="Glycosidases"/>
    <property type="match status" value="1"/>
</dbReference>
<dbReference type="EMBL" id="JBHSOH010000004">
    <property type="protein sequence ID" value="MFC5847258.1"/>
    <property type="molecule type" value="Genomic_DNA"/>
</dbReference>
<keyword evidence="4 6" id="KW-0378">Hydrolase</keyword>
<keyword evidence="5 6" id="KW-0326">Glycosidase</keyword>
<evidence type="ECO:0000256" key="6">
    <source>
        <dbReference type="PIRNR" id="PIRNR001084"/>
    </source>
</evidence>
<dbReference type="InterPro" id="IPR013529">
    <property type="entry name" value="Glyco_hydro_42_N"/>
</dbReference>
<dbReference type="EC" id="3.2.1.23" evidence="3 6"/>
<reference evidence="10" key="1">
    <citation type="journal article" date="2019" name="Int. J. Syst. Evol. Microbiol.">
        <title>The Global Catalogue of Microorganisms (GCM) 10K type strain sequencing project: providing services to taxonomists for standard genome sequencing and annotation.</title>
        <authorList>
            <consortium name="The Broad Institute Genomics Platform"/>
            <consortium name="The Broad Institute Genome Sequencing Center for Infectious Disease"/>
            <person name="Wu L."/>
            <person name="Ma J."/>
        </authorList>
    </citation>
    <scope>NUCLEOTIDE SEQUENCE [LARGE SCALE GENOMIC DNA]</scope>
    <source>
        <strain evidence="10">CGMCC 1.15053</strain>
    </source>
</reference>
<feature type="domain" description="Glycoside hydrolase family 42 N-terminal" evidence="7">
    <location>
        <begin position="15"/>
        <end position="386"/>
    </location>
</feature>
<proteinExistence type="inferred from homology"/>
<accession>A0ABW1DHN9</accession>
<dbReference type="CDD" id="cd03143">
    <property type="entry name" value="A4_beta-galactosidase_middle_domain"/>
    <property type="match status" value="1"/>
</dbReference>
<evidence type="ECO:0000256" key="2">
    <source>
        <dbReference type="ARBA" id="ARBA00005940"/>
    </source>
</evidence>
<comment type="catalytic activity">
    <reaction evidence="1 6">
        <text>Hydrolysis of terminal non-reducing beta-D-galactose residues in beta-D-galactosides.</text>
        <dbReference type="EC" id="3.2.1.23"/>
    </reaction>
</comment>
<organism evidence="9 10">
    <name type="scientific">Deinococcus petrolearius</name>
    <dbReference type="NCBI Taxonomy" id="1751295"/>
    <lineage>
        <taxon>Bacteria</taxon>
        <taxon>Thermotogati</taxon>
        <taxon>Deinococcota</taxon>
        <taxon>Deinococci</taxon>
        <taxon>Deinococcales</taxon>
        <taxon>Deinococcaceae</taxon>
        <taxon>Deinococcus</taxon>
    </lineage>
</organism>
<dbReference type="InterPro" id="IPR013738">
    <property type="entry name" value="Beta_galactosidase_Trimer"/>
</dbReference>
<sequence length="700" mass="76575">MFDIKAFGGVIYGADYNPEQWPRDVWREDARLMNEAGVNLVSLGIFSWALLEPRPGEYDFGWLDEVMDLLHGHGVGVNLATATASPPPWLSLKYPDSKPVTADGVRLEVGGRQLYCPSHAAFRGHVRTLTRQIAGRYAAHPALRMWHVNNEYGCHIDQCYCELCAENFRAWLRGRYSTLDALNAAWGTAFWSQRYGDWAEIQPPRRAPTYPNPTQQLDWRRFSSDNILELYRLEVGVLREVTPEIPVTTNFLGFLPGLDYHKWAREEDVVSLDAYPDPSDAAPHLDAGMSYDLMRSLRGGQRFLLMEQAPSAVNWRQHNAPKRPGLMRVLNHQALAHGASGLMFFQWRASRAGAEKYHSGMVPHVGPERSRVWREVRELGQELKSLSALTGASVRSRVAVMFDWDNWWALELDSKPAALKLMPLVRKWYAALRGLGQNVDFVHPEADLGAYDVVALPNGYLLTAGAAGNLRAFVQGGGTLLTGFFSGIVDEHEHVQLGGYPGLLRGVLGLWVEEWAPLQPGETTAVRLEGGEEVQATQWAEVIHPDGAQVLATFAQDYYAGGAAVTRHAFGAGQAYYLGTDLPQAALAGLLEGALRGAGVPLCHVPEQLDLSVSTLEGAQVLHLLNVHPTRSLTLTLTLPAGGARLGDGAAAPRTLTLAPCAAELIRYSGEVDLAAVRVHGEGAGPAVPVGRPPALPVSG</sequence>
<comment type="similarity">
    <text evidence="2 6">Belongs to the glycosyl hydrolase 42 family.</text>
</comment>
<evidence type="ECO:0000256" key="4">
    <source>
        <dbReference type="ARBA" id="ARBA00022801"/>
    </source>
</evidence>
<keyword evidence="10" id="KW-1185">Reference proteome</keyword>
<evidence type="ECO:0000313" key="9">
    <source>
        <dbReference type="EMBL" id="MFC5847258.1"/>
    </source>
</evidence>
<dbReference type="SUPFAM" id="SSF52317">
    <property type="entry name" value="Class I glutamine amidotransferase-like"/>
    <property type="match status" value="1"/>
</dbReference>